<dbReference type="Gene3D" id="3.40.50.300">
    <property type="entry name" value="P-loop containing nucleotide triphosphate hydrolases"/>
    <property type="match status" value="1"/>
</dbReference>
<dbReference type="KEGG" id="qlo:115954654"/>
<evidence type="ECO:0000256" key="4">
    <source>
        <dbReference type="ARBA" id="ARBA00023027"/>
    </source>
</evidence>
<dbReference type="PANTHER" id="PTHR11017">
    <property type="entry name" value="LEUCINE-RICH REPEAT-CONTAINING PROTEIN"/>
    <property type="match status" value="1"/>
</dbReference>
<dbReference type="InterPro" id="IPR044974">
    <property type="entry name" value="Disease_R_plants"/>
</dbReference>
<evidence type="ECO:0000256" key="2">
    <source>
        <dbReference type="ARBA" id="ARBA00022737"/>
    </source>
</evidence>
<dbReference type="Proteomes" id="UP000594261">
    <property type="component" value="Chromosome 8"/>
</dbReference>
<dbReference type="SUPFAM" id="SSF52058">
    <property type="entry name" value="L domain-like"/>
    <property type="match status" value="1"/>
</dbReference>
<dbReference type="InterPro" id="IPR035897">
    <property type="entry name" value="Toll_tir_struct_dom_sf"/>
</dbReference>
<dbReference type="SUPFAM" id="SSF46785">
    <property type="entry name" value="Winged helix' DNA-binding domain"/>
    <property type="match status" value="1"/>
</dbReference>
<dbReference type="EnsemblPlants" id="QL08p044397:mrna">
    <property type="protein sequence ID" value="QL08p044397:mrna"/>
    <property type="gene ID" value="QL08p044397"/>
</dbReference>
<dbReference type="RefSeq" id="XP_030928430.1">
    <property type="nucleotide sequence ID" value="XM_031072570.1"/>
</dbReference>
<dbReference type="AlphaFoldDB" id="A0A7N2MCX6"/>
<reference evidence="6" key="2">
    <citation type="submission" date="2021-01" db="UniProtKB">
        <authorList>
            <consortium name="EnsemblPlants"/>
        </authorList>
    </citation>
    <scope>IDENTIFICATION</scope>
</reference>
<dbReference type="Gene3D" id="3.40.50.10140">
    <property type="entry name" value="Toll/interleukin-1 receptor homology (TIR) domain"/>
    <property type="match status" value="1"/>
</dbReference>
<proteinExistence type="predicted"/>
<protein>
    <recommendedName>
        <fullName evidence="5">TIR domain-containing protein</fullName>
    </recommendedName>
</protein>
<evidence type="ECO:0000256" key="3">
    <source>
        <dbReference type="ARBA" id="ARBA00022821"/>
    </source>
</evidence>
<keyword evidence="2" id="KW-0677">Repeat</keyword>
<dbReference type="InterPro" id="IPR058192">
    <property type="entry name" value="WHD_ROQ1-like"/>
</dbReference>
<dbReference type="SUPFAM" id="SSF52540">
    <property type="entry name" value="P-loop containing nucleoside triphosphate hydrolases"/>
    <property type="match status" value="1"/>
</dbReference>
<dbReference type="GO" id="GO:0007165">
    <property type="term" value="P:signal transduction"/>
    <property type="evidence" value="ECO:0007669"/>
    <property type="project" value="InterPro"/>
</dbReference>
<dbReference type="InterPro" id="IPR011713">
    <property type="entry name" value="Leu-rich_rpt_3"/>
</dbReference>
<dbReference type="InterPro" id="IPR000157">
    <property type="entry name" value="TIR_dom"/>
</dbReference>
<dbReference type="OMA" id="SESLACM"/>
<dbReference type="InterPro" id="IPR042197">
    <property type="entry name" value="Apaf_helical"/>
</dbReference>
<accession>A0A7N2MCX6</accession>
<dbReference type="Pfam" id="PF07725">
    <property type="entry name" value="LRR_3"/>
    <property type="match status" value="1"/>
</dbReference>
<dbReference type="GO" id="GO:0043531">
    <property type="term" value="F:ADP binding"/>
    <property type="evidence" value="ECO:0007669"/>
    <property type="project" value="InterPro"/>
</dbReference>
<evidence type="ECO:0000313" key="6">
    <source>
        <dbReference type="EnsemblPlants" id="QL08p044397:mrna"/>
    </source>
</evidence>
<organism evidence="6 7">
    <name type="scientific">Quercus lobata</name>
    <name type="common">Valley oak</name>
    <dbReference type="NCBI Taxonomy" id="97700"/>
    <lineage>
        <taxon>Eukaryota</taxon>
        <taxon>Viridiplantae</taxon>
        <taxon>Streptophyta</taxon>
        <taxon>Embryophyta</taxon>
        <taxon>Tracheophyta</taxon>
        <taxon>Spermatophyta</taxon>
        <taxon>Magnoliopsida</taxon>
        <taxon>eudicotyledons</taxon>
        <taxon>Gunneridae</taxon>
        <taxon>Pentapetalae</taxon>
        <taxon>rosids</taxon>
        <taxon>fabids</taxon>
        <taxon>Fagales</taxon>
        <taxon>Fagaceae</taxon>
        <taxon>Quercus</taxon>
    </lineage>
</organism>
<dbReference type="EMBL" id="LRBV02000008">
    <property type="status" value="NOT_ANNOTATED_CDS"/>
    <property type="molecule type" value="Genomic_DNA"/>
</dbReference>
<dbReference type="GeneID" id="115954654"/>
<dbReference type="Pfam" id="PF23282">
    <property type="entry name" value="WHD_ROQ1"/>
    <property type="match status" value="1"/>
</dbReference>
<dbReference type="InterPro" id="IPR032675">
    <property type="entry name" value="LRR_dom_sf"/>
</dbReference>
<dbReference type="Gene3D" id="3.80.10.10">
    <property type="entry name" value="Ribonuclease Inhibitor"/>
    <property type="match status" value="2"/>
</dbReference>
<feature type="domain" description="TIR" evidence="5">
    <location>
        <begin position="17"/>
        <end position="183"/>
    </location>
</feature>
<keyword evidence="3" id="KW-0611">Plant defense</keyword>
<evidence type="ECO:0000313" key="7">
    <source>
        <dbReference type="Proteomes" id="UP000594261"/>
    </source>
</evidence>
<name>A0A7N2MCX6_QUELO</name>
<keyword evidence="4" id="KW-0520">NAD</keyword>
<evidence type="ECO:0000259" key="5">
    <source>
        <dbReference type="PROSITE" id="PS50104"/>
    </source>
</evidence>
<dbReference type="Pfam" id="PF00931">
    <property type="entry name" value="NB-ARC"/>
    <property type="match status" value="1"/>
</dbReference>
<dbReference type="Pfam" id="PF01582">
    <property type="entry name" value="TIR"/>
    <property type="match status" value="1"/>
</dbReference>
<dbReference type="FunFam" id="3.40.50.10140:FF:000007">
    <property type="entry name" value="Disease resistance protein (TIR-NBS-LRR class)"/>
    <property type="match status" value="1"/>
</dbReference>
<dbReference type="PRINTS" id="PR00364">
    <property type="entry name" value="DISEASERSIST"/>
</dbReference>
<dbReference type="InterPro" id="IPR058546">
    <property type="entry name" value="RPS4B/Roq1-like_LRR"/>
</dbReference>
<dbReference type="InterPro" id="IPR027417">
    <property type="entry name" value="P-loop_NTPase"/>
</dbReference>
<keyword evidence="1" id="KW-0433">Leucine-rich repeat</keyword>
<reference evidence="6 7" key="1">
    <citation type="journal article" date="2016" name="G3 (Bethesda)">
        <title>First Draft Assembly and Annotation of the Genome of a California Endemic Oak Quercus lobata Nee (Fagaceae).</title>
        <authorList>
            <person name="Sork V.L."/>
            <person name="Fitz-Gibbon S.T."/>
            <person name="Puiu D."/>
            <person name="Crepeau M."/>
            <person name="Gugger P.F."/>
            <person name="Sherman R."/>
            <person name="Stevens K."/>
            <person name="Langley C.H."/>
            <person name="Pellegrini M."/>
            <person name="Salzberg S.L."/>
        </authorList>
    </citation>
    <scope>NUCLEOTIDE SEQUENCE [LARGE SCALE GENOMIC DNA]</scope>
    <source>
        <strain evidence="6 7">cv. SW786</strain>
    </source>
</reference>
<dbReference type="SUPFAM" id="SSF52200">
    <property type="entry name" value="Toll/Interleukin receptor TIR domain"/>
    <property type="match status" value="1"/>
</dbReference>
<keyword evidence="7" id="KW-1185">Reference proteome</keyword>
<dbReference type="InParanoid" id="A0A7N2MCX6"/>
<dbReference type="Pfam" id="PF23286">
    <property type="entry name" value="LRR_13"/>
    <property type="match status" value="1"/>
</dbReference>
<gene>
    <name evidence="6" type="primary">LOC115954654</name>
</gene>
<dbReference type="PROSITE" id="PS50104">
    <property type="entry name" value="TIR"/>
    <property type="match status" value="1"/>
</dbReference>
<sequence>MALETDGSSFSLRTSKWIFDVFLSFRGEDTRRNFLRPLYAALTQKGIPTFTDEKELERGKPIPSELLKAIEGSRFSVVIFSKNYGSSSWCLDELAKIVECQKKMGQTIFPVFFDVDPTEVRKQKGSFHEAFAKHEEVFKENLEKVKTWRAALTKVANISGWVIPKGQESEYINAIVEKIFERLSSIKLIKDLVGIDSRVWEVYSDLKIGLTDVRVIGIDGTAGIGKTTIARVVYDSFSNQFEGSSFLHTVREESKVHGLAYLQERLLCDILMQKDIKISNTSDGVQLIRRRLCNKKVLLVLDDVDSLEQSESLACMRDCCGPGSRIIITTRNEHLLKRLRVDGIYRPKELSSEEALRLFSLECFRSECPPEGYMEMSNQVASYAHGLPLAIKFLGSSLFDRTIPAWRSYLDMLENNFPAEILRIFQISFDSLQETEKEIFLHIACFFNGEDQDRVEEILDYLNLYPAIGIRVLIDKSLLSVSSNNRLWMHPLVQQMGREITFRESPKSPWERRRLWLQKDIDPVLTDIKETTAIQSIVLDLPVQKEVCWNPEAFSKMHHLVVLKIHNVQLRNGLTHFPNELRVIEWNGYPLKSLPPNFEPRELVELRMCHSNIKLLWKGVKHLGKLRFIKLSHSQDLIKTPDFSEAPQLESIDFEGCTNLIEVHQSVGVLKRLILLNLKDCTSLVSLPSKLEMESLENLTLAGCSKVKKIPEFAKDMERLRELHLSGTAIVDLPSSIEHLTGLTLLNLSHCRNLLGLPGAIYRLESLKEFTVFGCSKLAKDDNEILPTRKRSIWLLAEEFLRSTGRRVRSRLI</sequence>
<dbReference type="Gene3D" id="1.10.8.430">
    <property type="entry name" value="Helical domain of apoptotic protease-activating factors"/>
    <property type="match status" value="1"/>
</dbReference>
<dbReference type="GO" id="GO:0006952">
    <property type="term" value="P:defense response"/>
    <property type="evidence" value="ECO:0007669"/>
    <property type="project" value="UniProtKB-KW"/>
</dbReference>
<dbReference type="OrthoDB" id="1936883at2759"/>
<evidence type="ECO:0000256" key="1">
    <source>
        <dbReference type="ARBA" id="ARBA00022614"/>
    </source>
</evidence>
<dbReference type="Gramene" id="QL08p044397:mrna">
    <property type="protein sequence ID" value="QL08p044397:mrna"/>
    <property type="gene ID" value="QL08p044397"/>
</dbReference>
<dbReference type="SMART" id="SM00255">
    <property type="entry name" value="TIR"/>
    <property type="match status" value="1"/>
</dbReference>
<dbReference type="PANTHER" id="PTHR11017:SF559">
    <property type="entry name" value="DISEASE RESISTANCE PROTEIN CHL1"/>
    <property type="match status" value="1"/>
</dbReference>
<dbReference type="InterPro" id="IPR002182">
    <property type="entry name" value="NB-ARC"/>
</dbReference>
<dbReference type="InterPro" id="IPR036390">
    <property type="entry name" value="WH_DNA-bd_sf"/>
</dbReference>